<feature type="compositionally biased region" description="Basic and acidic residues" evidence="1">
    <location>
        <begin position="573"/>
        <end position="582"/>
    </location>
</feature>
<evidence type="ECO:0000256" key="1">
    <source>
        <dbReference type="SAM" id="MobiDB-lite"/>
    </source>
</evidence>
<proteinExistence type="predicted"/>
<protein>
    <submittedName>
        <fullName evidence="2">Polyprotein</fullName>
    </submittedName>
</protein>
<feature type="region of interest" description="Disordered" evidence="1">
    <location>
        <begin position="1"/>
        <end position="42"/>
    </location>
</feature>
<dbReference type="EMBL" id="MT138185">
    <property type="protein sequence ID" value="QKN88996.1"/>
    <property type="molecule type" value="Genomic_RNA"/>
</dbReference>
<evidence type="ECO:0000313" key="2">
    <source>
        <dbReference type="EMBL" id="QKN88996.1"/>
    </source>
</evidence>
<reference evidence="2" key="1">
    <citation type="submission" date="2020-01" db="EMBL/GenBank/DDBJ databases">
        <title>Viral genomes from wild and zoo birds in China.</title>
        <authorList>
            <person name="Lu J."/>
            <person name="Shan T."/>
            <person name="Yang S."/>
            <person name="Zhang W."/>
        </authorList>
    </citation>
    <scope>NUCLEOTIDE SEQUENCE</scope>
    <source>
        <strain evidence="2">Ytb135shi02</strain>
    </source>
</reference>
<name>A0A6M9Z8R1_9VIRU</name>
<feature type="region of interest" description="Disordered" evidence="1">
    <location>
        <begin position="556"/>
        <end position="636"/>
    </location>
</feature>
<organism evidence="2">
    <name type="scientific">Riboviria sp</name>
    <dbReference type="NCBI Taxonomy" id="2585031"/>
    <lineage>
        <taxon>Viruses</taxon>
        <taxon>Riboviria</taxon>
    </lineage>
</organism>
<sequence length="661" mass="70988">MPPKKSKQPTNRPRSGARVGPSRQRLPIPRPRRGPLPRGSTNSLRRVTTEWFVLAQCNITPNTAVGLLKETWLHPTALLGTPYSAQLANCTHRMEHWWQLRVYTTSASFTGARVAALALPDPTYIGGLTAQAVWGAVANGRGSMIDSTGNLSRDTRFHLRGSTTQLSNATPPGNGNMLGFAEAVMILYLLQPPIGLGENAAINVTVLARCCLTGCNPIPGYLAAQIPTGPPPHAPQPGLTPDWIMKFNTTSGTGGSENFADNQSMGDWALNHVGDAWLAGGYYWLFKDYGKQAPKEITGIPRYGSVYTASRDFPEWTTNWGRRAVPKYFAAFRGAISGTVCLVGFTNLEWAVSQASGHTGMVPQNAELCITYSRMPKWGEFCPSEGNYREIGFYEVHRSEPPRGGTVYTTSNAMSTAAALTPGTATYATTFPQQALALASSSQYHQPVNSTGCWSAPYNASTETSQQLTRHSSLSSISSSHWSQCSEDWAPCAPSAPSADLLAQEAQHYQQLAVHYQQQLETTTAQLHSLALQAFERCLGDGEISDLQRRALDVLSPSGLGIPNPSLSQTTQDSHEDAEDHSTPPVSQEENSWGGLGPVEESIEVLGHGPDSLPQCSAGPQAGPDSPPPTLPSGLPAWTTLLKQALKQAAAPLGAEATELD</sequence>
<accession>A0A6M9Z8R1</accession>